<feature type="transmembrane region" description="Helical" evidence="1">
    <location>
        <begin position="6"/>
        <end position="26"/>
    </location>
</feature>
<feature type="transmembrane region" description="Helical" evidence="1">
    <location>
        <begin position="47"/>
        <end position="67"/>
    </location>
</feature>
<dbReference type="Proteomes" id="UP000679749">
    <property type="component" value="Unassembled WGS sequence"/>
</dbReference>
<gene>
    <name evidence="2" type="ORF">KHA99_01240</name>
</gene>
<name>A0A942U1J7_9BACI</name>
<protein>
    <submittedName>
        <fullName evidence="2">DUF2269 family protein</fullName>
    </submittedName>
</protein>
<evidence type="ECO:0000313" key="3">
    <source>
        <dbReference type="Proteomes" id="UP000679749"/>
    </source>
</evidence>
<comment type="caution">
    <text evidence="2">The sequence shown here is derived from an EMBL/GenBank/DDBJ whole genome shotgun (WGS) entry which is preliminary data.</text>
</comment>
<feature type="transmembrane region" description="Helical" evidence="1">
    <location>
        <begin position="131"/>
        <end position="148"/>
    </location>
</feature>
<proteinExistence type="predicted"/>
<keyword evidence="1" id="KW-0812">Transmembrane</keyword>
<accession>A0A942U1J7</accession>
<keyword evidence="3" id="KW-1185">Reference proteome</keyword>
<keyword evidence="1" id="KW-1133">Transmembrane helix</keyword>
<sequence>MEWIVLLHVVSAVVGLGPAYAFPLILRKEKSLEEVKRMADLVTRLEILPKIFGGLTLLTGILLVWLGNYGTFFTLWIAAVLILFILAEVVIIGFLTPAAKKLAMTLTQLTEQGKSETNPITLDLLSKVRNYHIASCVIVLVIIALMVLKPV</sequence>
<dbReference type="AlphaFoldDB" id="A0A942U1J7"/>
<feature type="transmembrane region" description="Helical" evidence="1">
    <location>
        <begin position="73"/>
        <end position="95"/>
    </location>
</feature>
<organism evidence="2 3">
    <name type="scientific">Neobacillus rhizophilus</name>
    <dbReference type="NCBI Taxonomy" id="2833579"/>
    <lineage>
        <taxon>Bacteria</taxon>
        <taxon>Bacillati</taxon>
        <taxon>Bacillota</taxon>
        <taxon>Bacilli</taxon>
        <taxon>Bacillales</taxon>
        <taxon>Bacillaceae</taxon>
        <taxon>Neobacillus</taxon>
    </lineage>
</organism>
<keyword evidence="1" id="KW-0472">Membrane</keyword>
<reference evidence="2" key="1">
    <citation type="submission" date="2021-05" db="EMBL/GenBank/DDBJ databases">
        <title>Novel Bacillus species.</title>
        <authorList>
            <person name="Liu G."/>
        </authorList>
    </citation>
    <scope>NUCLEOTIDE SEQUENCE</scope>
    <source>
        <strain evidence="2">FJAT-49825</strain>
    </source>
</reference>
<evidence type="ECO:0000313" key="2">
    <source>
        <dbReference type="EMBL" id="MBS4211072.1"/>
    </source>
</evidence>
<evidence type="ECO:0000256" key="1">
    <source>
        <dbReference type="SAM" id="Phobius"/>
    </source>
</evidence>
<dbReference type="RefSeq" id="WP_213115617.1">
    <property type="nucleotide sequence ID" value="NZ_JAGYPF010000001.1"/>
</dbReference>
<dbReference type="Pfam" id="PF10027">
    <property type="entry name" value="DUF2269"/>
    <property type="match status" value="1"/>
</dbReference>
<dbReference type="EMBL" id="JAGYPF010000001">
    <property type="protein sequence ID" value="MBS4211072.1"/>
    <property type="molecule type" value="Genomic_DNA"/>
</dbReference>
<dbReference type="InterPro" id="IPR018729">
    <property type="entry name" value="DUF2269_transmembrane"/>
</dbReference>